<sequence length="117" mass="12522">MISRYVVAAPLLAALALPVLAEDAPSAPPAKYPLTVRYACAGGVSLTATYPDPDRARRPPVKLAWKGRTWLLKEGMSASGVRYVSRSLVWWTKGDSGFLTTRGGRMLARDCTAAAAD</sequence>
<dbReference type="AlphaFoldDB" id="A0A918P3F6"/>
<feature type="chain" id="PRO_5037839260" description="C-type lysozyme inhibitor domain-containing protein" evidence="5">
    <location>
        <begin position="22"/>
        <end position="117"/>
    </location>
</feature>
<keyword evidence="4" id="KW-0449">Lipoprotein</keyword>
<proteinExistence type="predicted"/>
<dbReference type="Gene3D" id="2.40.128.200">
    <property type="match status" value="1"/>
</dbReference>
<dbReference type="SUPFAM" id="SSF141488">
    <property type="entry name" value="YdhA-like"/>
    <property type="match status" value="1"/>
</dbReference>
<evidence type="ECO:0000313" key="8">
    <source>
        <dbReference type="Proteomes" id="UP000645257"/>
    </source>
</evidence>
<evidence type="ECO:0000259" key="6">
    <source>
        <dbReference type="Pfam" id="PF09864"/>
    </source>
</evidence>
<feature type="signal peptide" evidence="5">
    <location>
        <begin position="1"/>
        <end position="21"/>
    </location>
</feature>
<comment type="caution">
    <text evidence="7">The sequence shown here is derived from an EMBL/GenBank/DDBJ whole genome shotgun (WGS) entry which is preliminary data.</text>
</comment>
<keyword evidence="3" id="KW-0564">Palmitate</keyword>
<keyword evidence="1 5" id="KW-0732">Signal</keyword>
<feature type="domain" description="C-type lysozyme inhibitor" evidence="6">
    <location>
        <begin position="38"/>
        <end position="105"/>
    </location>
</feature>
<dbReference type="EMBL" id="BMYX01000010">
    <property type="protein sequence ID" value="GGY16683.1"/>
    <property type="molecule type" value="Genomic_DNA"/>
</dbReference>
<protein>
    <recommendedName>
        <fullName evidence="6">C-type lysozyme inhibitor domain-containing protein</fullName>
    </recommendedName>
</protein>
<keyword evidence="8" id="KW-1185">Reference proteome</keyword>
<dbReference type="Proteomes" id="UP000645257">
    <property type="component" value="Unassembled WGS sequence"/>
</dbReference>
<gene>
    <name evidence="7" type="ORF">GCM10011289_20020</name>
</gene>
<reference evidence="7" key="1">
    <citation type="journal article" date="2014" name="Int. J. Syst. Evol. Microbiol.">
        <title>Complete genome sequence of Corynebacterium casei LMG S-19264T (=DSM 44701T), isolated from a smear-ripened cheese.</title>
        <authorList>
            <consortium name="US DOE Joint Genome Institute (JGI-PGF)"/>
            <person name="Walter F."/>
            <person name="Albersmeier A."/>
            <person name="Kalinowski J."/>
            <person name="Ruckert C."/>
        </authorList>
    </citation>
    <scope>NUCLEOTIDE SEQUENCE</scope>
    <source>
        <strain evidence="7">KCTC 32182</strain>
    </source>
</reference>
<reference evidence="7" key="2">
    <citation type="submission" date="2020-09" db="EMBL/GenBank/DDBJ databases">
        <authorList>
            <person name="Sun Q."/>
            <person name="Kim S."/>
        </authorList>
    </citation>
    <scope>NUCLEOTIDE SEQUENCE</scope>
    <source>
        <strain evidence="7">KCTC 32182</strain>
    </source>
</reference>
<dbReference type="RefSeq" id="WP_189533864.1">
    <property type="nucleotide sequence ID" value="NZ_BMYX01000010.1"/>
</dbReference>
<keyword evidence="2" id="KW-0472">Membrane</keyword>
<accession>A0A918P3F6</accession>
<evidence type="ECO:0000256" key="4">
    <source>
        <dbReference type="ARBA" id="ARBA00023288"/>
    </source>
</evidence>
<evidence type="ECO:0000313" key="7">
    <source>
        <dbReference type="EMBL" id="GGY16683.1"/>
    </source>
</evidence>
<evidence type="ECO:0000256" key="1">
    <source>
        <dbReference type="ARBA" id="ARBA00022729"/>
    </source>
</evidence>
<name>A0A918P3F6_9NEIS</name>
<dbReference type="Pfam" id="PF09864">
    <property type="entry name" value="MliC"/>
    <property type="match status" value="1"/>
</dbReference>
<evidence type="ECO:0000256" key="5">
    <source>
        <dbReference type="SAM" id="SignalP"/>
    </source>
</evidence>
<evidence type="ECO:0000256" key="3">
    <source>
        <dbReference type="ARBA" id="ARBA00023139"/>
    </source>
</evidence>
<dbReference type="InterPro" id="IPR018660">
    <property type="entry name" value="MliC"/>
</dbReference>
<organism evidence="7 8">
    <name type="scientific">Paludibacterium paludis</name>
    <dbReference type="NCBI Taxonomy" id="1225769"/>
    <lineage>
        <taxon>Bacteria</taxon>
        <taxon>Pseudomonadati</taxon>
        <taxon>Pseudomonadota</taxon>
        <taxon>Betaproteobacteria</taxon>
        <taxon>Neisseriales</taxon>
        <taxon>Chromobacteriaceae</taxon>
        <taxon>Paludibacterium</taxon>
    </lineage>
</organism>
<evidence type="ECO:0000256" key="2">
    <source>
        <dbReference type="ARBA" id="ARBA00023136"/>
    </source>
</evidence>
<dbReference type="InterPro" id="IPR036328">
    <property type="entry name" value="MliC_sf"/>
</dbReference>